<keyword evidence="8" id="KW-1185">Reference proteome</keyword>
<dbReference type="GO" id="GO:0006520">
    <property type="term" value="P:amino acid metabolic process"/>
    <property type="evidence" value="ECO:0007669"/>
    <property type="project" value="InterPro"/>
</dbReference>
<evidence type="ECO:0000313" key="7">
    <source>
        <dbReference type="EMBL" id="MBG6141728.1"/>
    </source>
</evidence>
<comment type="caution">
    <text evidence="7">The sequence shown here is derived from an EMBL/GenBank/DDBJ whole genome shotgun (WGS) entry which is preliminary data.</text>
</comment>
<evidence type="ECO:0000256" key="4">
    <source>
        <dbReference type="ARBA" id="ARBA00022679"/>
    </source>
</evidence>
<accession>A0A8J7GQY3</accession>
<dbReference type="RefSeq" id="WP_197008112.1">
    <property type="nucleotide sequence ID" value="NZ_BONS01000013.1"/>
</dbReference>
<dbReference type="CDD" id="cd00609">
    <property type="entry name" value="AAT_like"/>
    <property type="match status" value="1"/>
</dbReference>
<comment type="cofactor">
    <cofactor evidence="1">
        <name>pyridoxal 5'-phosphate</name>
        <dbReference type="ChEBI" id="CHEBI:597326"/>
    </cofactor>
</comment>
<evidence type="ECO:0000256" key="2">
    <source>
        <dbReference type="ARBA" id="ARBA00007441"/>
    </source>
</evidence>
<dbReference type="GO" id="GO:0030170">
    <property type="term" value="F:pyridoxal phosphate binding"/>
    <property type="evidence" value="ECO:0007669"/>
    <property type="project" value="InterPro"/>
</dbReference>
<dbReference type="AlphaFoldDB" id="A0A8J7GQY3"/>
<dbReference type="GO" id="GO:0008483">
    <property type="term" value="F:transaminase activity"/>
    <property type="evidence" value="ECO:0007669"/>
    <property type="project" value="UniProtKB-KW"/>
</dbReference>
<keyword evidence="5" id="KW-0663">Pyridoxal phosphate</keyword>
<sequence>MPHYLRDVPPAGVLYVVHEALRRGFTPGDPDWVNLGQGQPETGPLPGAPERITTVELAPDDHGYGPVNGVPELRTAIAEHYNRLYRKGKSPYTAANVSVTPGGRLALNRVFTALGDLAIGYRDLDYSFYEDLIGAHLSRLSPVPAGVPFTPAALTELVDRAGIGAFLLSNPCNPTGSVLAGAHLADLVDRARAGGCALVVDEFYSQFVYDGGPVSAAAHVADVDADDVLIIDGLTKGFRYPGWRLGWVLGPRAAIEVLDRSGGGLDGGPSRVTQRAALAALDPSYADRETAATRAAFAGKRDLMVDGLRALGIRVDTPPAGAFYVWGDVADLPAPLNDADGFFEAALRQRVITVPGHLFDVDPGRRRRGGRRHTEFVRFSYGPSADVLAEGLARLGKLLG</sequence>
<evidence type="ECO:0000313" key="8">
    <source>
        <dbReference type="Proteomes" id="UP000622552"/>
    </source>
</evidence>
<reference evidence="7" key="1">
    <citation type="submission" date="2020-11" db="EMBL/GenBank/DDBJ databases">
        <title>Sequencing the genomes of 1000 actinobacteria strains.</title>
        <authorList>
            <person name="Klenk H.-P."/>
        </authorList>
    </citation>
    <scope>NUCLEOTIDE SEQUENCE</scope>
    <source>
        <strain evidence="7">DSM 45356</strain>
    </source>
</reference>
<name>A0A8J7GQY3_9ACTN</name>
<dbReference type="EMBL" id="JADOUF010000001">
    <property type="protein sequence ID" value="MBG6141728.1"/>
    <property type="molecule type" value="Genomic_DNA"/>
</dbReference>
<dbReference type="InterPro" id="IPR004839">
    <property type="entry name" value="Aminotransferase_I/II_large"/>
</dbReference>
<evidence type="ECO:0000259" key="6">
    <source>
        <dbReference type="Pfam" id="PF00155"/>
    </source>
</evidence>
<gene>
    <name evidence="7" type="ORF">IW245_007922</name>
</gene>
<feature type="domain" description="Aminotransferase class I/classII large" evidence="6">
    <location>
        <begin position="31"/>
        <end position="394"/>
    </location>
</feature>
<organism evidence="7 8">
    <name type="scientific">Longispora fulva</name>
    <dbReference type="NCBI Taxonomy" id="619741"/>
    <lineage>
        <taxon>Bacteria</taxon>
        <taxon>Bacillati</taxon>
        <taxon>Actinomycetota</taxon>
        <taxon>Actinomycetes</taxon>
        <taxon>Micromonosporales</taxon>
        <taxon>Micromonosporaceae</taxon>
        <taxon>Longispora</taxon>
    </lineage>
</organism>
<comment type="similarity">
    <text evidence="2">Belongs to the class-I pyridoxal-phosphate-dependent aminotransferase family.</text>
</comment>
<dbReference type="Proteomes" id="UP000622552">
    <property type="component" value="Unassembled WGS sequence"/>
</dbReference>
<protein>
    <submittedName>
        <fullName evidence="7">Aspartate/methionine/tyrosine aminotransferase</fullName>
    </submittedName>
</protein>
<dbReference type="InterPro" id="IPR015424">
    <property type="entry name" value="PyrdxlP-dep_Trfase"/>
</dbReference>
<dbReference type="PANTHER" id="PTHR46383:SF1">
    <property type="entry name" value="ASPARTATE AMINOTRANSFERASE"/>
    <property type="match status" value="1"/>
</dbReference>
<keyword evidence="4" id="KW-0808">Transferase</keyword>
<evidence type="ECO:0000256" key="3">
    <source>
        <dbReference type="ARBA" id="ARBA00022576"/>
    </source>
</evidence>
<dbReference type="InterPro" id="IPR015421">
    <property type="entry name" value="PyrdxlP-dep_Trfase_major"/>
</dbReference>
<dbReference type="Pfam" id="PF00155">
    <property type="entry name" value="Aminotran_1_2"/>
    <property type="match status" value="1"/>
</dbReference>
<keyword evidence="3 7" id="KW-0032">Aminotransferase</keyword>
<dbReference type="SUPFAM" id="SSF53383">
    <property type="entry name" value="PLP-dependent transferases"/>
    <property type="match status" value="1"/>
</dbReference>
<dbReference type="InterPro" id="IPR050596">
    <property type="entry name" value="AspAT/PAT-like"/>
</dbReference>
<evidence type="ECO:0000256" key="1">
    <source>
        <dbReference type="ARBA" id="ARBA00001933"/>
    </source>
</evidence>
<evidence type="ECO:0000256" key="5">
    <source>
        <dbReference type="ARBA" id="ARBA00022898"/>
    </source>
</evidence>
<dbReference type="Gene3D" id="3.40.640.10">
    <property type="entry name" value="Type I PLP-dependent aspartate aminotransferase-like (Major domain)"/>
    <property type="match status" value="1"/>
</dbReference>
<dbReference type="PANTHER" id="PTHR46383">
    <property type="entry name" value="ASPARTATE AMINOTRANSFERASE"/>
    <property type="match status" value="1"/>
</dbReference>
<proteinExistence type="inferred from homology"/>